<dbReference type="AlphaFoldDB" id="A0ABD6AYG3"/>
<name>A0ABD6AYG3_9EURY</name>
<evidence type="ECO:0000313" key="2">
    <source>
        <dbReference type="EMBL" id="MFD1514792.1"/>
    </source>
</evidence>
<dbReference type="InterPro" id="IPR011047">
    <property type="entry name" value="Quinoprotein_ADH-like_sf"/>
</dbReference>
<accession>A0ABD6AYG3</accession>
<evidence type="ECO:0000259" key="1">
    <source>
        <dbReference type="Pfam" id="PF13360"/>
    </source>
</evidence>
<gene>
    <name evidence="2" type="ORF">ACFSBT_16035</name>
</gene>
<feature type="domain" description="Pyrrolo-quinoline quinone repeat" evidence="1">
    <location>
        <begin position="300"/>
        <end position="386"/>
    </location>
</feature>
<keyword evidence="3" id="KW-1185">Reference proteome</keyword>
<protein>
    <submittedName>
        <fullName evidence="2">PQQ-binding-like beta-propeller repeat protein</fullName>
    </submittedName>
</protein>
<dbReference type="InterPro" id="IPR015943">
    <property type="entry name" value="WD40/YVTN_repeat-like_dom_sf"/>
</dbReference>
<reference evidence="2 3" key="1">
    <citation type="journal article" date="2019" name="Int. J. Syst. Evol. Microbiol.">
        <title>The Global Catalogue of Microorganisms (GCM) 10K type strain sequencing project: providing services to taxonomists for standard genome sequencing and annotation.</title>
        <authorList>
            <consortium name="The Broad Institute Genomics Platform"/>
            <consortium name="The Broad Institute Genome Sequencing Center for Infectious Disease"/>
            <person name="Wu L."/>
            <person name="Ma J."/>
        </authorList>
    </citation>
    <scope>NUCLEOTIDE SEQUENCE [LARGE SCALE GENOMIC DNA]</scope>
    <source>
        <strain evidence="2 3">CGMCC 1.12563</strain>
    </source>
</reference>
<dbReference type="PANTHER" id="PTHR34512">
    <property type="entry name" value="CELL SURFACE PROTEIN"/>
    <property type="match status" value="1"/>
</dbReference>
<dbReference type="RefSeq" id="WP_250874729.1">
    <property type="nucleotide sequence ID" value="NZ_JALXFV010000008.1"/>
</dbReference>
<dbReference type="SMART" id="SM00564">
    <property type="entry name" value="PQQ"/>
    <property type="match status" value="6"/>
</dbReference>
<dbReference type="PANTHER" id="PTHR34512:SF30">
    <property type="entry name" value="OUTER MEMBRANE PROTEIN ASSEMBLY FACTOR BAMB"/>
    <property type="match status" value="1"/>
</dbReference>
<comment type="caution">
    <text evidence="2">The sequence shown here is derived from an EMBL/GenBank/DDBJ whole genome shotgun (WGS) entry which is preliminary data.</text>
</comment>
<dbReference type="InterPro" id="IPR002372">
    <property type="entry name" value="PQQ_rpt_dom"/>
</dbReference>
<feature type="domain" description="Pyrrolo-quinoline quinone repeat" evidence="1">
    <location>
        <begin position="175"/>
        <end position="293"/>
    </location>
</feature>
<proteinExistence type="predicted"/>
<dbReference type="Gene3D" id="2.40.10.480">
    <property type="match status" value="1"/>
</dbReference>
<organism evidence="2 3">
    <name type="scientific">Halomarina rubra</name>
    <dbReference type="NCBI Taxonomy" id="2071873"/>
    <lineage>
        <taxon>Archaea</taxon>
        <taxon>Methanobacteriati</taxon>
        <taxon>Methanobacteriota</taxon>
        <taxon>Stenosarchaea group</taxon>
        <taxon>Halobacteria</taxon>
        <taxon>Halobacteriales</taxon>
        <taxon>Natronomonadaceae</taxon>
        <taxon>Halomarina</taxon>
    </lineage>
</organism>
<feature type="domain" description="Pyrrolo-quinoline quinone repeat" evidence="1">
    <location>
        <begin position="67"/>
        <end position="156"/>
    </location>
</feature>
<dbReference type="Pfam" id="PF13360">
    <property type="entry name" value="PQQ_2"/>
    <property type="match status" value="3"/>
</dbReference>
<sequence>MPSRRQVLAAVGGSSVAFAGCSGMTDQGPTVAHDPGTATDTEWRMGAHDRQSTGYAPDALAPRDEVRERWGTYVDHPSGRPIVAEGRVVVPATGSLTAYDLGTGDEVWSVDLDPGSWPPAPTVVDDTLYVPARETLLALSLADGSERWRRDLPRESYVAPVTSHDDRHLYVGCHDGTVIAVAPETGDEQWSGEVFGPVTTLTSDLPTLYVGTQGGEVYAVDGDGTTDGELQGRWRRKVGSKVQSVAMGRNRTAFVGSFGGSTRRLNTGVHAGTDHWAFEDGPTTDTDLVVTRDLVVVCNQGSITALSTADGGEVWRSEAGVFAPPAAAGDTLYVGEDERVAAYDLDTGDRRWTHSTFGRAVGGVAVAEGAVFSIARDEKTYRLYALESA</sequence>
<dbReference type="EMBL" id="JBHUDC010000008">
    <property type="protein sequence ID" value="MFD1514792.1"/>
    <property type="molecule type" value="Genomic_DNA"/>
</dbReference>
<dbReference type="PROSITE" id="PS51257">
    <property type="entry name" value="PROKAR_LIPOPROTEIN"/>
    <property type="match status" value="1"/>
</dbReference>
<dbReference type="InterPro" id="IPR018391">
    <property type="entry name" value="PQQ_b-propeller_rpt"/>
</dbReference>
<dbReference type="SUPFAM" id="SSF50998">
    <property type="entry name" value="Quinoprotein alcohol dehydrogenase-like"/>
    <property type="match status" value="2"/>
</dbReference>
<dbReference type="Proteomes" id="UP001597187">
    <property type="component" value="Unassembled WGS sequence"/>
</dbReference>
<dbReference type="Gene3D" id="2.130.10.10">
    <property type="entry name" value="YVTN repeat-like/Quinoprotein amine dehydrogenase"/>
    <property type="match status" value="1"/>
</dbReference>
<evidence type="ECO:0000313" key="3">
    <source>
        <dbReference type="Proteomes" id="UP001597187"/>
    </source>
</evidence>